<dbReference type="AlphaFoldDB" id="A0A2P2L9T1"/>
<feature type="transmembrane region" description="Helical" evidence="1">
    <location>
        <begin position="21"/>
        <end position="41"/>
    </location>
</feature>
<reference evidence="2" key="1">
    <citation type="submission" date="2018-02" db="EMBL/GenBank/DDBJ databases">
        <title>Rhizophora mucronata_Transcriptome.</title>
        <authorList>
            <person name="Meera S.P."/>
            <person name="Sreeshan A."/>
            <person name="Augustine A."/>
        </authorList>
    </citation>
    <scope>NUCLEOTIDE SEQUENCE</scope>
    <source>
        <tissue evidence="2">Leaf</tissue>
    </source>
</reference>
<proteinExistence type="predicted"/>
<evidence type="ECO:0000256" key="1">
    <source>
        <dbReference type="SAM" id="Phobius"/>
    </source>
</evidence>
<sequence length="47" mass="5339">MQLFRFTAELKIDKCQLTLQMISLNSIIVCFTLSLSALMWGKCVGRS</sequence>
<keyword evidence="1" id="KW-0472">Membrane</keyword>
<organism evidence="2">
    <name type="scientific">Rhizophora mucronata</name>
    <name type="common">Asiatic mangrove</name>
    <dbReference type="NCBI Taxonomy" id="61149"/>
    <lineage>
        <taxon>Eukaryota</taxon>
        <taxon>Viridiplantae</taxon>
        <taxon>Streptophyta</taxon>
        <taxon>Embryophyta</taxon>
        <taxon>Tracheophyta</taxon>
        <taxon>Spermatophyta</taxon>
        <taxon>Magnoliopsida</taxon>
        <taxon>eudicotyledons</taxon>
        <taxon>Gunneridae</taxon>
        <taxon>Pentapetalae</taxon>
        <taxon>rosids</taxon>
        <taxon>fabids</taxon>
        <taxon>Malpighiales</taxon>
        <taxon>Rhizophoraceae</taxon>
        <taxon>Rhizophora</taxon>
    </lineage>
</organism>
<keyword evidence="1" id="KW-1133">Transmembrane helix</keyword>
<accession>A0A2P2L9T1</accession>
<protein>
    <submittedName>
        <fullName evidence="2">Uncharacterized protein MANES_S106600</fullName>
    </submittedName>
</protein>
<evidence type="ECO:0000313" key="2">
    <source>
        <dbReference type="EMBL" id="MBX14704.1"/>
    </source>
</evidence>
<name>A0A2P2L9T1_RHIMU</name>
<dbReference type="EMBL" id="GGEC01034220">
    <property type="protein sequence ID" value="MBX14704.1"/>
    <property type="molecule type" value="Transcribed_RNA"/>
</dbReference>
<keyword evidence="1" id="KW-0812">Transmembrane</keyword>